<feature type="domain" description="Glutamate/phenylalanine/leucine/valine/L-tryptophan dehydrogenase C-terminal" evidence="5">
    <location>
        <begin position="202"/>
        <end position="427"/>
    </location>
</feature>
<dbReference type="SUPFAM" id="SSF51735">
    <property type="entry name" value="NAD(P)-binding Rossmann-fold domains"/>
    <property type="match status" value="1"/>
</dbReference>
<dbReference type="Gene3D" id="3.40.50.10860">
    <property type="entry name" value="Leucine Dehydrogenase, chain A, domain 1"/>
    <property type="match status" value="1"/>
</dbReference>
<dbReference type="AlphaFoldDB" id="A0A9N8WUJ0"/>
<dbReference type="InterPro" id="IPR046346">
    <property type="entry name" value="Aminoacid_DH-like_N_sf"/>
</dbReference>
<evidence type="ECO:0000313" key="6">
    <source>
        <dbReference type="EMBL" id="CAG8494546.1"/>
    </source>
</evidence>
<dbReference type="InterPro" id="IPR006097">
    <property type="entry name" value="Glu/Leu/Phe/Val/Trp_DH_dimer"/>
</dbReference>
<name>A0A9N8WUJ0_9GLOM</name>
<dbReference type="Pfam" id="PF00208">
    <property type="entry name" value="ELFV_dehydrog"/>
    <property type="match status" value="1"/>
</dbReference>
<dbReference type="GO" id="GO:0006520">
    <property type="term" value="P:amino acid metabolic process"/>
    <property type="evidence" value="ECO:0007669"/>
    <property type="project" value="InterPro"/>
</dbReference>
<comment type="similarity">
    <text evidence="1 4">Belongs to the Glu/Leu/Phe/Val dehydrogenases family.</text>
</comment>
<accession>A0A9N8WUJ0</accession>
<evidence type="ECO:0000256" key="1">
    <source>
        <dbReference type="ARBA" id="ARBA00006382"/>
    </source>
</evidence>
<keyword evidence="2 4" id="KW-0560">Oxidoreductase</keyword>
<evidence type="ECO:0000259" key="5">
    <source>
        <dbReference type="SMART" id="SM00839"/>
    </source>
</evidence>
<evidence type="ECO:0000256" key="4">
    <source>
        <dbReference type="RuleBase" id="RU004417"/>
    </source>
</evidence>
<dbReference type="EMBL" id="CAJVPJ010000203">
    <property type="protein sequence ID" value="CAG8494546.1"/>
    <property type="molecule type" value="Genomic_DNA"/>
</dbReference>
<dbReference type="SUPFAM" id="SSF53223">
    <property type="entry name" value="Aminoacid dehydrogenase-like, N-terminal domain"/>
    <property type="match status" value="1"/>
</dbReference>
<evidence type="ECO:0000256" key="2">
    <source>
        <dbReference type="ARBA" id="ARBA00023002"/>
    </source>
</evidence>
<dbReference type="Proteomes" id="UP000789572">
    <property type="component" value="Unassembled WGS sequence"/>
</dbReference>
<organism evidence="6 7">
    <name type="scientific">Paraglomus occultum</name>
    <dbReference type="NCBI Taxonomy" id="144539"/>
    <lineage>
        <taxon>Eukaryota</taxon>
        <taxon>Fungi</taxon>
        <taxon>Fungi incertae sedis</taxon>
        <taxon>Mucoromycota</taxon>
        <taxon>Glomeromycotina</taxon>
        <taxon>Glomeromycetes</taxon>
        <taxon>Paraglomerales</taxon>
        <taxon>Paraglomeraceae</taxon>
        <taxon>Paraglomus</taxon>
    </lineage>
</organism>
<dbReference type="InterPro" id="IPR006095">
    <property type="entry name" value="Glu/Leu/Phe/Val/Trp_DH"/>
</dbReference>
<dbReference type="PANTHER" id="PTHR42722:SF1">
    <property type="entry name" value="VALINE DEHYDROGENASE"/>
    <property type="match status" value="1"/>
</dbReference>
<dbReference type="PRINTS" id="PR00082">
    <property type="entry name" value="GLFDHDRGNASE"/>
</dbReference>
<dbReference type="InterPro" id="IPR006096">
    <property type="entry name" value="Glu/Leu/Phe/Val/Trp_DH_C"/>
</dbReference>
<dbReference type="InterPro" id="IPR036291">
    <property type="entry name" value="NAD(P)-bd_dom_sf"/>
</dbReference>
<sequence length="451" mass="49726">MVTKPPLLALSLPDFTSFLRSRGIFTFHAVYKADARKFATSHNVLDPILEYFRDEGIDFDSHEGIFGQIGPRSGVLQGAFIHRTCRGAGAGGVRNWSYKTVEDWFRDGLRLSRGMTHKNALAGIWWGGGKGLLARNTGIGLRQGNKLDGRKMVFEEYGSFMTALRGCYVTAEDVGTTDQDMAAIFSKTRFTTCIPHEFGGSGNPSGPTARGVLRGLEAALSYIGKSLEGATIAVQGVGHVGTKLVDLLLNKEVSHVIASDIDTSRINLASKKLKKWADSGRLELKTISSQEDTILYEDVDAVAPCAVGGILNPQTIPKIKAKIICGAANNQLHDLMSDDKLLAERGIIYVPDFLVNRMGIVNCADEAVGYIDDDPNIEMHLGDSWDNSIYNLTKSILEESAKRNRTPQELSVELAERRSWEKNPIWGHRGIKIIDSLIQSREWKRKTMNEL</sequence>
<gene>
    <name evidence="6" type="ORF">POCULU_LOCUS2251</name>
</gene>
<reference evidence="6" key="1">
    <citation type="submission" date="2021-06" db="EMBL/GenBank/DDBJ databases">
        <authorList>
            <person name="Kallberg Y."/>
            <person name="Tangrot J."/>
            <person name="Rosling A."/>
        </authorList>
    </citation>
    <scope>NUCLEOTIDE SEQUENCE</scope>
    <source>
        <strain evidence="6">IA702</strain>
    </source>
</reference>
<dbReference type="Gene3D" id="3.40.50.720">
    <property type="entry name" value="NAD(P)-binding Rossmann-like Domain"/>
    <property type="match status" value="1"/>
</dbReference>
<evidence type="ECO:0000313" key="7">
    <source>
        <dbReference type="Proteomes" id="UP000789572"/>
    </source>
</evidence>
<dbReference type="InterPro" id="IPR016211">
    <property type="entry name" value="Glu/Phe/Leu/Val/Trp_DH_bac/arc"/>
</dbReference>
<dbReference type="Pfam" id="PF02812">
    <property type="entry name" value="ELFV_dehydrog_N"/>
    <property type="match status" value="1"/>
</dbReference>
<keyword evidence="3" id="KW-0520">NAD</keyword>
<dbReference type="SMART" id="SM00839">
    <property type="entry name" value="ELFV_dehydrog"/>
    <property type="match status" value="1"/>
</dbReference>
<dbReference type="GO" id="GO:0016639">
    <property type="term" value="F:oxidoreductase activity, acting on the CH-NH2 group of donors, NAD or NADP as acceptor"/>
    <property type="evidence" value="ECO:0007669"/>
    <property type="project" value="InterPro"/>
</dbReference>
<keyword evidence="7" id="KW-1185">Reference proteome</keyword>
<evidence type="ECO:0000256" key="3">
    <source>
        <dbReference type="ARBA" id="ARBA00023027"/>
    </source>
</evidence>
<proteinExistence type="inferred from homology"/>
<dbReference type="OrthoDB" id="6718861at2759"/>
<comment type="caution">
    <text evidence="6">The sequence shown here is derived from an EMBL/GenBank/DDBJ whole genome shotgun (WGS) entry which is preliminary data.</text>
</comment>
<protein>
    <submittedName>
        <fullName evidence="6">11202_t:CDS:1</fullName>
    </submittedName>
</protein>
<dbReference type="PANTHER" id="PTHR42722">
    <property type="entry name" value="LEUCINE DEHYDROGENASE"/>
    <property type="match status" value="1"/>
</dbReference>